<dbReference type="InterPro" id="IPR018490">
    <property type="entry name" value="cNMP-bd_dom_sf"/>
</dbReference>
<evidence type="ECO:0000313" key="4">
    <source>
        <dbReference type="Proteomes" id="UP001184861"/>
    </source>
</evidence>
<reference evidence="2" key="2">
    <citation type="submission" date="2018-06" db="EMBL/GenBank/DDBJ databases">
        <authorList>
            <person name="Newman J.D."/>
            <person name="Hugo C.J."/>
            <person name="Kriek I.-M."/>
            <person name="Nel L."/>
        </authorList>
    </citation>
    <scope>NUCLEOTIDE SEQUENCE</scope>
    <source>
        <strain evidence="2">KCTC 22548</strain>
    </source>
</reference>
<dbReference type="AlphaFoldDB" id="A0AAE4C3F8"/>
<reference evidence="2 3" key="1">
    <citation type="journal article" date="2010" name="Syst. Appl. Microbiol.">
        <title>Four new species of Chryseobacterium from the rhizosphere of coastal sand dune plants, Chryseobacterium elymi sp. nov., Chryseobacterium hagamense sp. nov., Chryseobacterium lathyri sp. nov. and Chryseobacterium rhizosphaerae sp. nov.</title>
        <authorList>
            <person name="Cho S.H."/>
            <person name="Lee K.S."/>
            <person name="Shin D.S."/>
            <person name="Han J.H."/>
            <person name="Park K.S."/>
            <person name="Lee C.H."/>
            <person name="Park K.H."/>
            <person name="Kim S.B."/>
        </authorList>
    </citation>
    <scope>NUCLEOTIDE SEQUENCE [LARGE SCALE GENOMIC DNA]</scope>
    <source>
        <strain evidence="2 3">KCTC 22548</strain>
    </source>
</reference>
<dbReference type="Proteomes" id="UP000256491">
    <property type="component" value="Unassembled WGS sequence"/>
</dbReference>
<keyword evidence="3" id="KW-1185">Reference proteome</keyword>
<protein>
    <submittedName>
        <fullName evidence="1">CRP-like cAMP-binding protein</fullName>
    </submittedName>
    <submittedName>
        <fullName evidence="2">Crp/Fnr family transcriptional regulator</fullName>
    </submittedName>
</protein>
<organism evidence="1 4">
    <name type="scientific">Chryseobacterium rhizosphaerae</name>
    <dbReference type="NCBI Taxonomy" id="395937"/>
    <lineage>
        <taxon>Bacteria</taxon>
        <taxon>Pseudomonadati</taxon>
        <taxon>Bacteroidota</taxon>
        <taxon>Flavobacteriia</taxon>
        <taxon>Flavobacteriales</taxon>
        <taxon>Weeksellaceae</taxon>
        <taxon>Chryseobacterium group</taxon>
        <taxon>Chryseobacterium</taxon>
    </lineage>
</organism>
<dbReference type="RefSeq" id="WP_115920005.1">
    <property type="nucleotide sequence ID" value="NZ_BJYH01000015.1"/>
</dbReference>
<name>A0AAE4C3F8_9FLAO</name>
<dbReference type="InterPro" id="IPR014710">
    <property type="entry name" value="RmlC-like_jellyroll"/>
</dbReference>
<accession>A0AAE4C3F8</accession>
<dbReference type="EMBL" id="JAVDQY010000001">
    <property type="protein sequence ID" value="MDR6525605.1"/>
    <property type="molecule type" value="Genomic_DNA"/>
</dbReference>
<proteinExistence type="predicted"/>
<evidence type="ECO:0000313" key="3">
    <source>
        <dbReference type="Proteomes" id="UP000256491"/>
    </source>
</evidence>
<dbReference type="EMBL" id="QNUF01000025">
    <property type="protein sequence ID" value="REC73089.1"/>
    <property type="molecule type" value="Genomic_DNA"/>
</dbReference>
<gene>
    <name evidence="2" type="ORF">DRF57_18020</name>
    <name evidence="1" type="ORF">J2787_000975</name>
</gene>
<dbReference type="CDD" id="cd00038">
    <property type="entry name" value="CAP_ED"/>
    <property type="match status" value="1"/>
</dbReference>
<reference evidence="1" key="3">
    <citation type="submission" date="2023-07" db="EMBL/GenBank/DDBJ databases">
        <title>Sorghum-associated microbial communities from plants grown in Nebraska, USA.</title>
        <authorList>
            <person name="Schachtman D."/>
        </authorList>
    </citation>
    <scope>NUCLEOTIDE SEQUENCE</scope>
    <source>
        <strain evidence="1">DS2360</strain>
    </source>
</reference>
<dbReference type="Gene3D" id="2.60.120.10">
    <property type="entry name" value="Jelly Rolls"/>
    <property type="match status" value="1"/>
</dbReference>
<dbReference type="SUPFAM" id="SSF51206">
    <property type="entry name" value="cAMP-binding domain-like"/>
    <property type="match status" value="1"/>
</dbReference>
<dbReference type="Proteomes" id="UP001184861">
    <property type="component" value="Unassembled WGS sequence"/>
</dbReference>
<evidence type="ECO:0000313" key="1">
    <source>
        <dbReference type="EMBL" id="MDR6525605.1"/>
    </source>
</evidence>
<comment type="caution">
    <text evidence="1">The sequence shown here is derived from an EMBL/GenBank/DDBJ whole genome shotgun (WGS) entry which is preliminary data.</text>
</comment>
<evidence type="ECO:0000313" key="2">
    <source>
        <dbReference type="EMBL" id="REC73089.1"/>
    </source>
</evidence>
<sequence length="188" mass="22204">MTEHIEKIRALISSFDQETLEALSKITVVEQFRKGEVLLHQGEICRKSRHIIHGVARKFFFSDKKEITTEFFFKDDLAVSFKSYIHQKPGKEIIECLTDVTVETVDYIAFETVKKQFPQLMEYDILITELYTIWLEDRLFDFYALSAKERYESILKKSPEYFHHLKLTHIASYLGISLETLSRIRAKI</sequence>
<dbReference type="InterPro" id="IPR000595">
    <property type="entry name" value="cNMP-bd_dom"/>
</dbReference>